<proteinExistence type="predicted"/>
<reference evidence="2" key="1">
    <citation type="submission" date="2016-11" db="UniProtKB">
        <authorList>
            <consortium name="WormBaseParasite"/>
        </authorList>
    </citation>
    <scope>IDENTIFICATION</scope>
</reference>
<name>A0A1I8BG87_MELHA</name>
<dbReference type="WBParaSite" id="MhA1_Contig2353.frz3.gene6">
    <property type="protein sequence ID" value="MhA1_Contig2353.frz3.gene6"/>
    <property type="gene ID" value="MhA1_Contig2353.frz3.gene6"/>
</dbReference>
<evidence type="ECO:0000313" key="2">
    <source>
        <dbReference type="WBParaSite" id="MhA1_Contig2353.frz3.gene6"/>
    </source>
</evidence>
<sequence length="86" mass="10147">MLDSNILLEGNGQSVIHNLLLPRLKRHQRYSRGKKVERQLCENMDFLVERNKRETRNNTHNEPINDSRHPCCVGYKLENKTCVKDT</sequence>
<accession>A0A1I8BG87</accession>
<keyword evidence="1" id="KW-1185">Reference proteome</keyword>
<organism evidence="1 2">
    <name type="scientific">Meloidogyne hapla</name>
    <name type="common">Root-knot nematode worm</name>
    <dbReference type="NCBI Taxonomy" id="6305"/>
    <lineage>
        <taxon>Eukaryota</taxon>
        <taxon>Metazoa</taxon>
        <taxon>Ecdysozoa</taxon>
        <taxon>Nematoda</taxon>
        <taxon>Chromadorea</taxon>
        <taxon>Rhabditida</taxon>
        <taxon>Tylenchina</taxon>
        <taxon>Tylenchomorpha</taxon>
        <taxon>Tylenchoidea</taxon>
        <taxon>Meloidogynidae</taxon>
        <taxon>Meloidogyninae</taxon>
        <taxon>Meloidogyne</taxon>
    </lineage>
</organism>
<dbReference type="AlphaFoldDB" id="A0A1I8BG87"/>
<evidence type="ECO:0000313" key="1">
    <source>
        <dbReference type="Proteomes" id="UP000095281"/>
    </source>
</evidence>
<dbReference type="Proteomes" id="UP000095281">
    <property type="component" value="Unplaced"/>
</dbReference>
<protein>
    <submittedName>
        <fullName evidence="2">PINc domain-containing protein</fullName>
    </submittedName>
</protein>